<dbReference type="Pfam" id="PF13889">
    <property type="entry name" value="Chromosome_seg"/>
    <property type="match status" value="1"/>
</dbReference>
<feature type="compositionally biased region" description="Polar residues" evidence="6">
    <location>
        <begin position="808"/>
        <end position="827"/>
    </location>
</feature>
<evidence type="ECO:0000256" key="3">
    <source>
        <dbReference type="ARBA" id="ARBA00034497"/>
    </source>
</evidence>
<dbReference type="FunCoup" id="G5C9C9">
    <property type="interactions" value="43"/>
</dbReference>
<comment type="function">
    <text evidence="4">Transcription regulator that syncronizes transcriptional and translational programs to promote macrophage invasion of tissues.</text>
</comment>
<comment type="subcellular location">
    <subcellularLocation>
        <location evidence="1">Nucleus</location>
    </subcellularLocation>
</comment>
<dbReference type="PANTHER" id="PTHR13199:SF13">
    <property type="entry name" value="ATOS HOMOLOG PROTEIN A"/>
    <property type="match status" value="1"/>
</dbReference>
<evidence type="ECO:0000256" key="5">
    <source>
        <dbReference type="ARBA" id="ARBA00040290"/>
    </source>
</evidence>
<proteinExistence type="inferred from homology"/>
<comment type="similarity">
    <text evidence="3">Belongs to the ATOS family.</text>
</comment>
<feature type="region of interest" description="Disordered" evidence="6">
    <location>
        <begin position="660"/>
        <end position="703"/>
    </location>
</feature>
<feature type="compositionally biased region" description="Basic and acidic residues" evidence="6">
    <location>
        <begin position="672"/>
        <end position="687"/>
    </location>
</feature>
<evidence type="ECO:0000256" key="4">
    <source>
        <dbReference type="ARBA" id="ARBA00037191"/>
    </source>
</evidence>
<dbReference type="Proteomes" id="UP000006813">
    <property type="component" value="Unassembled WGS sequence"/>
</dbReference>
<dbReference type="eggNOG" id="KOG2306">
    <property type="taxonomic scope" value="Eukaryota"/>
</dbReference>
<dbReference type="SMART" id="SM01177">
    <property type="entry name" value="DUF4210"/>
    <property type="match status" value="1"/>
</dbReference>
<evidence type="ECO:0000256" key="1">
    <source>
        <dbReference type="ARBA" id="ARBA00004123"/>
    </source>
</evidence>
<feature type="compositionally biased region" description="Basic and acidic residues" evidence="6">
    <location>
        <begin position="185"/>
        <end position="195"/>
    </location>
</feature>
<feature type="region of interest" description="Disordered" evidence="6">
    <location>
        <begin position="503"/>
        <end position="562"/>
    </location>
</feature>
<accession>G5C9C9</accession>
<keyword evidence="2" id="KW-0539">Nucleus</keyword>
<feature type="region of interest" description="Disordered" evidence="6">
    <location>
        <begin position="133"/>
        <end position="202"/>
    </location>
</feature>
<dbReference type="InterPro" id="IPR051506">
    <property type="entry name" value="ATOS_Transcription_Regulators"/>
</dbReference>
<evidence type="ECO:0000313" key="8">
    <source>
        <dbReference type="EMBL" id="EHB18140.1"/>
    </source>
</evidence>
<evidence type="ECO:0000256" key="2">
    <source>
        <dbReference type="ARBA" id="ARBA00023242"/>
    </source>
</evidence>
<name>G5C9C9_HETGA</name>
<dbReference type="EMBL" id="JH174048">
    <property type="protein sequence ID" value="EHB18140.1"/>
    <property type="molecule type" value="Genomic_DNA"/>
</dbReference>
<gene>
    <name evidence="8" type="ORF">GW7_04213</name>
</gene>
<reference evidence="8 9" key="1">
    <citation type="journal article" date="2011" name="Nature">
        <title>Genome sequencing reveals insights into physiology and longevity of the naked mole rat.</title>
        <authorList>
            <person name="Kim E.B."/>
            <person name="Fang X."/>
            <person name="Fushan A.A."/>
            <person name="Huang Z."/>
            <person name="Lobanov A.V."/>
            <person name="Han L."/>
            <person name="Marino S.M."/>
            <person name="Sun X."/>
            <person name="Turanov A.A."/>
            <person name="Yang P."/>
            <person name="Yim S.H."/>
            <person name="Zhao X."/>
            <person name="Kasaikina M.V."/>
            <person name="Stoletzki N."/>
            <person name="Peng C."/>
            <person name="Polak P."/>
            <person name="Xiong Z."/>
            <person name="Kiezun A."/>
            <person name="Zhu Y."/>
            <person name="Chen Y."/>
            <person name="Kryukov G.V."/>
            <person name="Zhang Q."/>
            <person name="Peshkin L."/>
            <person name="Yang L."/>
            <person name="Bronson R.T."/>
            <person name="Buffenstein R."/>
            <person name="Wang B."/>
            <person name="Han C."/>
            <person name="Li Q."/>
            <person name="Chen L."/>
            <person name="Zhao W."/>
            <person name="Sunyaev S.R."/>
            <person name="Park T.J."/>
            <person name="Zhang G."/>
            <person name="Wang J."/>
            <person name="Gladyshev V.N."/>
        </authorList>
    </citation>
    <scope>NUCLEOTIDE SEQUENCE [LARGE SCALE GENOMIC DNA]</scope>
</reference>
<dbReference type="PANTHER" id="PTHR13199">
    <property type="entry name" value="GH03947P"/>
    <property type="match status" value="1"/>
</dbReference>
<feature type="region of interest" description="Disordered" evidence="6">
    <location>
        <begin position="765"/>
        <end position="785"/>
    </location>
</feature>
<organism evidence="8 9">
    <name type="scientific">Heterocephalus glaber</name>
    <name type="common">Naked mole rat</name>
    <dbReference type="NCBI Taxonomy" id="10181"/>
    <lineage>
        <taxon>Eukaryota</taxon>
        <taxon>Metazoa</taxon>
        <taxon>Chordata</taxon>
        <taxon>Craniata</taxon>
        <taxon>Vertebrata</taxon>
        <taxon>Euteleostomi</taxon>
        <taxon>Mammalia</taxon>
        <taxon>Eutheria</taxon>
        <taxon>Euarchontoglires</taxon>
        <taxon>Glires</taxon>
        <taxon>Rodentia</taxon>
        <taxon>Hystricomorpha</taxon>
        <taxon>Bathyergidae</taxon>
        <taxon>Heterocephalus</taxon>
    </lineage>
</organism>
<dbReference type="InterPro" id="IPR025261">
    <property type="entry name" value="Atos-like_cons_dom"/>
</dbReference>
<feature type="compositionally biased region" description="Low complexity" evidence="6">
    <location>
        <begin position="769"/>
        <end position="783"/>
    </location>
</feature>
<evidence type="ECO:0000256" key="6">
    <source>
        <dbReference type="SAM" id="MobiDB-lite"/>
    </source>
</evidence>
<dbReference type="InParanoid" id="G5C9C9"/>
<sequence length="1303" mass="143905">MESSLPERKQQTTRVSAQLLLTSKSIDEWDSLRELEPQGSVLTEANGNKHPRFPVHTDPAVLGWGVLAPLDRSLSFRCGDFCPPTPKNEGLRRRWLHPDQPEGPGASCLLWNVPRVTASRCLWYRGPLLRPSTLQPDGSGERAEFPGPAQGGLAEGALPLPTLPRKALPVRCTPPRGPRSPQQADRQRRAAREVGEDFGVSGAHSDVQRCQKGLAPQGARPSLQPSCFAEQAAPPGDTLDEYFEYDAEEFLVSLALLITEGRTPECSVKGRTESPHCPPAQSCLPAATRHECSDKLAQCRQARRTRSEVTLLWKSNLPVMVEVMLLPDCCYSDDSPSTEGTNLNDPAVKQDALLLERWILEPVPRQNGGRFVEEKTLLLAVRSFVFFSQLSAWLSVSHGAAPRNILYRISAAEADLQWRFPQTPVEHVFPVPIVSHSMALKVSVQSLPRQSNYPVLSCSIHTNLGLYEDRIQEHERKARQHCSPTEAEQYSANGSQRLCSRQAWTAGPESVPHVRSGPAPEHTAATRNGGPHLASGRKSPYGTSRASLLGSSGLGDMKPHETSMRTWKSVSVVDSGVSSHQSSRQPAGETNPLINSLIQDRQEVIARIAQHLIHCDPSTSHVSTHPFATQESSALHPKLCQASHERDDVRKCKDAFSISFGGPEFTPTEDTSEAKTRGKPDPLRSEPRISGGLHPHHGAGEASPLIGSLLQERQDVIARIAHHLEHIDPAAPRAPQPAFHLHDPSSLPSKVFWNSCDDKHLWKNGNGGSASLPPSKPSLLGDSADGKSLLPDKACSSFRCSSREKSSMEPQVQTRHQHSPCDSVQSGCPETQDRATALLASSHVSQCSDSDVGLISRLENTLEESQLKKQEGSTGIEKQYSDCNNIDNKIFVNKCKGKIINSDHCNPKSFDNLQFNNSKKIDSNMKVNTLEMPEYLNRYENNCSNKDSKKLKTYEQNTQVNSIENYLSKDNEGFKCKKSDQLKNEDKKDSVAEKSRNCSQRKSIKDCLSTCDQLKNTKILSPDRHRPVYSVVHANPSRCASVYSVTEVGREWHCTLTLSAEARGQQGPGCPCSGAEEAARPQVPQRKAQSGCFDLDSSLLHLKSLSSRSPRPCLNIEDDPNIHEQPFLSSSAPPITSLSLLGNFEESVLNFRLDPLGVVDGFTAEGVITLEALGKRGYRVPPSGTIQVTLFNPNKTVVKMFVVMYDLRDMPANHQTFLRQRTFSVPVRPEARRSVGKDSVRHTDLLRSLPHLRFQSSRSGKIYLHRDVRLLFSRKSMEVDSGAAYELKSYTESPTNPQFSPRC</sequence>
<evidence type="ECO:0000313" key="9">
    <source>
        <dbReference type="Proteomes" id="UP000006813"/>
    </source>
</evidence>
<protein>
    <recommendedName>
        <fullName evidence="5">Atos homolog protein A</fullName>
    </recommendedName>
</protein>
<dbReference type="InterPro" id="IPR033473">
    <property type="entry name" value="Atos-like_C"/>
</dbReference>
<evidence type="ECO:0000259" key="7">
    <source>
        <dbReference type="SMART" id="SM01177"/>
    </source>
</evidence>
<feature type="domain" description="Atos-like conserved" evidence="7">
    <location>
        <begin position="1140"/>
        <end position="1202"/>
    </location>
</feature>
<feature type="region of interest" description="Disordered" evidence="6">
    <location>
        <begin position="804"/>
        <end position="827"/>
    </location>
</feature>